<feature type="transmembrane region" description="Helical" evidence="6">
    <location>
        <begin position="6"/>
        <end position="24"/>
    </location>
</feature>
<feature type="transmembrane region" description="Helical" evidence="6">
    <location>
        <begin position="45"/>
        <end position="67"/>
    </location>
</feature>
<dbReference type="AlphaFoldDB" id="A0A9X3LEE3"/>
<name>A0A9X3LEE3_9BACL</name>
<dbReference type="RefSeq" id="WP_269925613.1">
    <property type="nucleotide sequence ID" value="NZ_JAMKBJ010000003.1"/>
</dbReference>
<dbReference type="NCBIfam" id="TIGR03717">
    <property type="entry name" value="R_switched_YjbE"/>
    <property type="match status" value="1"/>
</dbReference>
<protein>
    <submittedName>
        <fullName evidence="7">TerC family protein</fullName>
    </submittedName>
</protein>
<dbReference type="InterPro" id="IPR005496">
    <property type="entry name" value="Integral_membrane_TerC"/>
</dbReference>
<dbReference type="Pfam" id="PF03741">
    <property type="entry name" value="TerC"/>
    <property type="match status" value="1"/>
</dbReference>
<feature type="transmembrane region" description="Helical" evidence="6">
    <location>
        <begin position="166"/>
        <end position="185"/>
    </location>
</feature>
<dbReference type="GO" id="GO:0016020">
    <property type="term" value="C:membrane"/>
    <property type="evidence" value="ECO:0007669"/>
    <property type="project" value="UniProtKB-SubCell"/>
</dbReference>
<sequence>MDIFTVEFLVALLSIIMIDLVLAGDNAIVIGMSAKNLPEQHRKKAIIWGTAGAVVVRVLATLAIVWILKIPGLQLVGGLILIWIAYKLLIEDGDAGDHKASTTMMSAITTIIIADTIMGLDNVLAVAGAANSSSEHSFLLVVIGLIISIPIMVWGSTLFVKLIDKYPIIIYIGSAVLAFTAARMITHEPFLHDFFEAYPYVGWIMIALVTVGVVLAGRFKNRKLITLADEVDDANDAREMKEENHQK</sequence>
<comment type="similarity">
    <text evidence="2">Belongs to the TerC family.</text>
</comment>
<dbReference type="InterPro" id="IPR022301">
    <property type="entry name" value="Integral_membrane_YjbE"/>
</dbReference>
<dbReference type="EMBL" id="JAMKBJ010000003">
    <property type="protein sequence ID" value="MCZ8536513.1"/>
    <property type="molecule type" value="Genomic_DNA"/>
</dbReference>
<comment type="caution">
    <text evidence="7">The sequence shown here is derived from an EMBL/GenBank/DDBJ whole genome shotgun (WGS) entry which is preliminary data.</text>
</comment>
<evidence type="ECO:0000256" key="1">
    <source>
        <dbReference type="ARBA" id="ARBA00004141"/>
    </source>
</evidence>
<keyword evidence="8" id="KW-1185">Reference proteome</keyword>
<dbReference type="Proteomes" id="UP001152173">
    <property type="component" value="Unassembled WGS sequence"/>
</dbReference>
<feature type="transmembrane region" description="Helical" evidence="6">
    <location>
        <begin position="136"/>
        <end position="154"/>
    </location>
</feature>
<gene>
    <name evidence="7" type="ORF">M9R32_04870</name>
</gene>
<organism evidence="7 8">
    <name type="scientific">Paenisporosarcina quisquiliarum</name>
    <dbReference type="NCBI Taxonomy" id="365346"/>
    <lineage>
        <taxon>Bacteria</taxon>
        <taxon>Bacillati</taxon>
        <taxon>Bacillota</taxon>
        <taxon>Bacilli</taxon>
        <taxon>Bacillales</taxon>
        <taxon>Caryophanaceae</taxon>
        <taxon>Paenisporosarcina</taxon>
    </lineage>
</organism>
<proteinExistence type="inferred from homology"/>
<evidence type="ECO:0000256" key="3">
    <source>
        <dbReference type="ARBA" id="ARBA00022692"/>
    </source>
</evidence>
<keyword evidence="4 6" id="KW-1133">Transmembrane helix</keyword>
<evidence type="ECO:0000256" key="5">
    <source>
        <dbReference type="ARBA" id="ARBA00023136"/>
    </source>
</evidence>
<evidence type="ECO:0000313" key="7">
    <source>
        <dbReference type="EMBL" id="MCZ8536513.1"/>
    </source>
</evidence>
<dbReference type="PANTHER" id="PTHR30238">
    <property type="entry name" value="MEMBRANE BOUND PREDICTED REDOX MODULATOR"/>
    <property type="match status" value="1"/>
</dbReference>
<keyword evidence="3 6" id="KW-0812">Transmembrane</keyword>
<evidence type="ECO:0000256" key="6">
    <source>
        <dbReference type="SAM" id="Phobius"/>
    </source>
</evidence>
<feature type="transmembrane region" description="Helical" evidence="6">
    <location>
        <begin position="73"/>
        <end position="90"/>
    </location>
</feature>
<feature type="transmembrane region" description="Helical" evidence="6">
    <location>
        <begin position="111"/>
        <end position="130"/>
    </location>
</feature>
<evidence type="ECO:0000313" key="8">
    <source>
        <dbReference type="Proteomes" id="UP001152173"/>
    </source>
</evidence>
<keyword evidence="5 6" id="KW-0472">Membrane</keyword>
<evidence type="ECO:0000256" key="4">
    <source>
        <dbReference type="ARBA" id="ARBA00022989"/>
    </source>
</evidence>
<evidence type="ECO:0000256" key="2">
    <source>
        <dbReference type="ARBA" id="ARBA00007511"/>
    </source>
</evidence>
<feature type="transmembrane region" description="Helical" evidence="6">
    <location>
        <begin position="197"/>
        <end position="217"/>
    </location>
</feature>
<reference evidence="7" key="1">
    <citation type="submission" date="2022-05" db="EMBL/GenBank/DDBJ databases">
        <authorList>
            <person name="Colautti A."/>
            <person name="Iacumin L."/>
        </authorList>
    </citation>
    <scope>NUCLEOTIDE SEQUENCE</scope>
    <source>
        <strain evidence="7">SK 55</strain>
    </source>
</reference>
<dbReference type="PANTHER" id="PTHR30238:SF4">
    <property type="entry name" value="SLL1022 PROTEIN"/>
    <property type="match status" value="1"/>
</dbReference>
<comment type="subcellular location">
    <subcellularLocation>
        <location evidence="1">Membrane</location>
        <topology evidence="1">Multi-pass membrane protein</topology>
    </subcellularLocation>
</comment>
<accession>A0A9X3LEE3</accession>